<dbReference type="GO" id="GO:0003723">
    <property type="term" value="F:RNA binding"/>
    <property type="evidence" value="ECO:0007669"/>
    <property type="project" value="UniProtKB-UniRule"/>
</dbReference>
<dbReference type="InterPro" id="IPR035979">
    <property type="entry name" value="RBD_domain_sf"/>
</dbReference>
<evidence type="ECO:0000256" key="2">
    <source>
        <dbReference type="PROSITE-ProRule" id="PRU00176"/>
    </source>
</evidence>
<dbReference type="SUPFAM" id="SSF54928">
    <property type="entry name" value="RNA-binding domain, RBD"/>
    <property type="match status" value="1"/>
</dbReference>
<evidence type="ECO:0000256" key="1">
    <source>
        <dbReference type="ARBA" id="ARBA00022884"/>
    </source>
</evidence>
<sequence length="174" mass="17841">MAFFSKAGGILRQNLSKHINSEISASNPSIFQMIRSMSSMKLFVGGLSYSTDDTSLKESFNKYGEVVEARVIVDRETGRSRGFGFITFTNSEDASCAIQALDGQDLHGRRIKVNFANDRARGTGFGGSGGGYGGGGGYGDGAGNYGGNGSYGGGGGDSYGSGGGNYGGGYGGNN</sequence>
<dbReference type="PANTHER" id="PTHR48027">
    <property type="entry name" value="HETEROGENEOUS NUCLEAR RIBONUCLEOPROTEIN 87F-RELATED"/>
    <property type="match status" value="1"/>
</dbReference>
<dbReference type="Gene3D" id="3.30.70.330">
    <property type="match status" value="1"/>
</dbReference>
<dbReference type="InterPro" id="IPR052462">
    <property type="entry name" value="SLIRP/GR-RBP-like"/>
</dbReference>
<protein>
    <recommendedName>
        <fullName evidence="3">RRM domain-containing protein</fullName>
    </recommendedName>
</protein>
<feature type="domain" description="RRM" evidence="3">
    <location>
        <begin position="40"/>
        <end position="118"/>
    </location>
</feature>
<reference evidence="4" key="1">
    <citation type="submission" date="2019-08" db="EMBL/GenBank/DDBJ databases">
        <title>Reference gene set and small RNA set construction with multiple tissues from Davidia involucrata Baill.</title>
        <authorList>
            <person name="Yang H."/>
            <person name="Zhou C."/>
            <person name="Li G."/>
            <person name="Wang J."/>
            <person name="Gao P."/>
            <person name="Wang M."/>
            <person name="Wang R."/>
            <person name="Zhao Y."/>
        </authorList>
    </citation>
    <scope>NUCLEOTIDE SEQUENCE</scope>
    <source>
        <tissue evidence="4">Mixed with DoveR01_LX</tissue>
    </source>
</reference>
<dbReference type="InterPro" id="IPR048289">
    <property type="entry name" value="RRM2_NsCP33-like"/>
</dbReference>
<dbReference type="AlphaFoldDB" id="A0A5B7AXM9"/>
<accession>A0A5B7AXM9</accession>
<dbReference type="Pfam" id="PF00076">
    <property type="entry name" value="RRM_1"/>
    <property type="match status" value="1"/>
</dbReference>
<evidence type="ECO:0000313" key="4">
    <source>
        <dbReference type="EMBL" id="MPA59933.1"/>
    </source>
</evidence>
<dbReference type="SMART" id="SM00360">
    <property type="entry name" value="RRM"/>
    <property type="match status" value="1"/>
</dbReference>
<evidence type="ECO:0000259" key="3">
    <source>
        <dbReference type="PROSITE" id="PS50102"/>
    </source>
</evidence>
<dbReference type="CDD" id="cd21608">
    <property type="entry name" value="RRM2_NsCP33_like"/>
    <property type="match status" value="1"/>
</dbReference>
<dbReference type="InterPro" id="IPR012677">
    <property type="entry name" value="Nucleotide-bd_a/b_plait_sf"/>
</dbReference>
<name>A0A5B7AXM9_DAVIN</name>
<keyword evidence="1 2" id="KW-0694">RNA-binding</keyword>
<organism evidence="4">
    <name type="scientific">Davidia involucrata</name>
    <name type="common">Dove tree</name>
    <dbReference type="NCBI Taxonomy" id="16924"/>
    <lineage>
        <taxon>Eukaryota</taxon>
        <taxon>Viridiplantae</taxon>
        <taxon>Streptophyta</taxon>
        <taxon>Embryophyta</taxon>
        <taxon>Tracheophyta</taxon>
        <taxon>Spermatophyta</taxon>
        <taxon>Magnoliopsida</taxon>
        <taxon>eudicotyledons</taxon>
        <taxon>Gunneridae</taxon>
        <taxon>Pentapetalae</taxon>
        <taxon>asterids</taxon>
        <taxon>Cornales</taxon>
        <taxon>Nyssaceae</taxon>
        <taxon>Davidia</taxon>
    </lineage>
</organism>
<dbReference type="EMBL" id="GHES01029374">
    <property type="protein sequence ID" value="MPA59933.1"/>
    <property type="molecule type" value="Transcribed_RNA"/>
</dbReference>
<dbReference type="PROSITE" id="PS50102">
    <property type="entry name" value="RRM"/>
    <property type="match status" value="1"/>
</dbReference>
<dbReference type="FunFam" id="3.30.70.330:FF:000631">
    <property type="entry name" value="Glycine-rich RNA-binding protein 3, mitochondrial"/>
    <property type="match status" value="1"/>
</dbReference>
<proteinExistence type="predicted"/>
<dbReference type="InterPro" id="IPR000504">
    <property type="entry name" value="RRM_dom"/>
</dbReference>
<gene>
    <name evidence="4" type="ORF">Din_029374</name>
</gene>